<proteinExistence type="predicted"/>
<feature type="signal peptide" evidence="2">
    <location>
        <begin position="1"/>
        <end position="22"/>
    </location>
</feature>
<dbReference type="PANTHER" id="PTHR46560">
    <property type="entry name" value="CYPHER, ISOFORM B"/>
    <property type="match status" value="1"/>
</dbReference>
<feature type="chain" id="PRO_5035803159" description="ZP domain-containing protein" evidence="2">
    <location>
        <begin position="23"/>
        <end position="220"/>
    </location>
</feature>
<keyword evidence="5" id="KW-1185">Reference proteome</keyword>
<accession>A0A8S1D063</accession>
<dbReference type="EMBL" id="CADEPI010000087">
    <property type="protein sequence ID" value="CAB3373602.1"/>
    <property type="molecule type" value="Genomic_DNA"/>
</dbReference>
<dbReference type="OrthoDB" id="10043417at2759"/>
<sequence length="220" mass="24787">MNLSLFLLFATCILTQFQVVLSDQEMWSKDMTNEIEIGPADSGYKEVHLRCIEQKRLFQVNIELDEDFSGVIYTRGSYASKDKDCFLHAKAGRKFRMKIPFDKCGTKREGDIFKTVLIVQYDEFLIMPGDAAFELECNVGPIVAEVTVDSAISTQPQVRKPISKISLADADPSGKPLPRHRQSVVTGEEGEVSFTPDDVRPRKKKKGGKEHNTKTVKIEL</sequence>
<dbReference type="InterPro" id="IPR001507">
    <property type="entry name" value="ZP_dom"/>
</dbReference>
<evidence type="ECO:0000259" key="3">
    <source>
        <dbReference type="PROSITE" id="PS51034"/>
    </source>
</evidence>
<keyword evidence="2" id="KW-0732">Signal</keyword>
<gene>
    <name evidence="4" type="ORF">CLODIP_2_CD15047</name>
</gene>
<evidence type="ECO:0000256" key="1">
    <source>
        <dbReference type="SAM" id="MobiDB-lite"/>
    </source>
</evidence>
<evidence type="ECO:0000256" key="2">
    <source>
        <dbReference type="SAM" id="SignalP"/>
    </source>
</evidence>
<feature type="domain" description="ZP" evidence="3">
    <location>
        <begin position="50"/>
        <end position="220"/>
    </location>
</feature>
<organism evidence="4 5">
    <name type="scientific">Cloeon dipterum</name>
    <dbReference type="NCBI Taxonomy" id="197152"/>
    <lineage>
        <taxon>Eukaryota</taxon>
        <taxon>Metazoa</taxon>
        <taxon>Ecdysozoa</taxon>
        <taxon>Arthropoda</taxon>
        <taxon>Hexapoda</taxon>
        <taxon>Insecta</taxon>
        <taxon>Pterygota</taxon>
        <taxon>Palaeoptera</taxon>
        <taxon>Ephemeroptera</taxon>
        <taxon>Pisciforma</taxon>
        <taxon>Baetidae</taxon>
        <taxon>Cloeon</taxon>
    </lineage>
</organism>
<dbReference type="Pfam" id="PF25057">
    <property type="entry name" value="CUT_N"/>
    <property type="match status" value="1"/>
</dbReference>
<feature type="region of interest" description="Disordered" evidence="1">
    <location>
        <begin position="167"/>
        <end position="220"/>
    </location>
</feature>
<evidence type="ECO:0000313" key="5">
    <source>
        <dbReference type="Proteomes" id="UP000494165"/>
    </source>
</evidence>
<comment type="caution">
    <text evidence="4">The sequence shown here is derived from an EMBL/GenBank/DDBJ whole genome shotgun (WGS) entry which is preliminary data.</text>
</comment>
<reference evidence="4 5" key="1">
    <citation type="submission" date="2020-04" db="EMBL/GenBank/DDBJ databases">
        <authorList>
            <person name="Alioto T."/>
            <person name="Alioto T."/>
            <person name="Gomez Garrido J."/>
        </authorList>
    </citation>
    <scope>NUCLEOTIDE SEQUENCE [LARGE SCALE GENOMIC DNA]</scope>
</reference>
<dbReference type="Proteomes" id="UP000494165">
    <property type="component" value="Unassembled WGS sequence"/>
</dbReference>
<protein>
    <recommendedName>
        <fullName evidence="3">ZP domain-containing protein</fullName>
    </recommendedName>
</protein>
<dbReference type="PANTHER" id="PTHR46560:SF7">
    <property type="entry name" value="RE59626P"/>
    <property type="match status" value="1"/>
</dbReference>
<name>A0A8S1D063_9INSE</name>
<dbReference type="InterPro" id="IPR056953">
    <property type="entry name" value="CUT_N"/>
</dbReference>
<evidence type="ECO:0000313" key="4">
    <source>
        <dbReference type="EMBL" id="CAB3373602.1"/>
    </source>
</evidence>
<feature type="compositionally biased region" description="Basic and acidic residues" evidence="1">
    <location>
        <begin position="209"/>
        <end position="220"/>
    </location>
</feature>
<dbReference type="PROSITE" id="PS51034">
    <property type="entry name" value="ZP_2"/>
    <property type="match status" value="1"/>
</dbReference>
<dbReference type="AlphaFoldDB" id="A0A8S1D063"/>